<keyword evidence="2" id="KW-0472">Membrane</keyword>
<dbReference type="EMBL" id="JABDHM010000464">
    <property type="protein sequence ID" value="KAF5214608.1"/>
    <property type="molecule type" value="Genomic_DNA"/>
</dbReference>
<evidence type="ECO:0000313" key="4">
    <source>
        <dbReference type="Proteomes" id="UP000583944"/>
    </source>
</evidence>
<evidence type="ECO:0000256" key="2">
    <source>
        <dbReference type="SAM" id="Phobius"/>
    </source>
</evidence>
<evidence type="ECO:0000313" key="3">
    <source>
        <dbReference type="EMBL" id="KAF5214608.1"/>
    </source>
</evidence>
<gene>
    <name evidence="3" type="ORF">ECC02_012778</name>
</gene>
<sequence>MTRHGNSSKKICACANSFLFVVKINSLLLLLLSFHCSCGARQKSGWCAKFMKSPKKFSVVGHANNDRSLPFFDNHYGNGVLIENWQEGRIYDACGRKFTLAMDNSVGPKRSTYTSDYTNPERTLLQPMMRRRGLGKALMFGEGNSTVVKSEPTSTTYGETQRHLIDSRYGTSHRAKDRLNNTMGGLSRQNFKGTTMPKTLKPTADEEIYGNFSSTKAAMDLLIECFHFQRQMAYNEMSR</sequence>
<evidence type="ECO:0000256" key="1">
    <source>
        <dbReference type="SAM" id="MobiDB-lite"/>
    </source>
</evidence>
<feature type="region of interest" description="Disordered" evidence="1">
    <location>
        <begin position="170"/>
        <end position="199"/>
    </location>
</feature>
<comment type="caution">
    <text evidence="3">The sequence shown here is derived from an EMBL/GenBank/DDBJ whole genome shotgun (WGS) entry which is preliminary data.</text>
</comment>
<protein>
    <submittedName>
        <fullName evidence="3">Uncharacterized protein</fullName>
    </submittedName>
</protein>
<dbReference type="VEuPathDB" id="TriTrypDB:BCY84_10686"/>
<name>A0A7J6XL84_TRYCR</name>
<dbReference type="VEuPathDB" id="TriTrypDB:ECC02_012778"/>
<dbReference type="Proteomes" id="UP000583944">
    <property type="component" value="Unassembled WGS sequence"/>
</dbReference>
<proteinExistence type="predicted"/>
<organism evidence="3 4">
    <name type="scientific">Trypanosoma cruzi</name>
    <dbReference type="NCBI Taxonomy" id="5693"/>
    <lineage>
        <taxon>Eukaryota</taxon>
        <taxon>Discoba</taxon>
        <taxon>Euglenozoa</taxon>
        <taxon>Kinetoplastea</taxon>
        <taxon>Metakinetoplastina</taxon>
        <taxon>Trypanosomatida</taxon>
        <taxon>Trypanosomatidae</taxon>
        <taxon>Trypanosoma</taxon>
        <taxon>Schizotrypanum</taxon>
    </lineage>
</organism>
<reference evidence="3 4" key="1">
    <citation type="journal article" date="2019" name="Genome Biol. Evol.">
        <title>Nanopore Sequencing Significantly Improves Genome Assembly of the Protozoan Parasite Trypanosoma cruzi.</title>
        <authorList>
            <person name="Diaz-Viraque F."/>
            <person name="Pita S."/>
            <person name="Greif G."/>
            <person name="de Souza R.C.M."/>
            <person name="Iraola G."/>
            <person name="Robello C."/>
        </authorList>
    </citation>
    <scope>NUCLEOTIDE SEQUENCE [LARGE SCALE GENOMIC DNA]</scope>
    <source>
        <strain evidence="3 4">Berenice</strain>
    </source>
</reference>
<feature type="transmembrane region" description="Helical" evidence="2">
    <location>
        <begin position="12"/>
        <end position="34"/>
    </location>
</feature>
<keyword evidence="2" id="KW-0812">Transmembrane</keyword>
<accession>A0A7J6XL84</accession>
<dbReference type="AlphaFoldDB" id="A0A7J6XL84"/>
<keyword evidence="2" id="KW-1133">Transmembrane helix</keyword>
<feature type="compositionally biased region" description="Polar residues" evidence="1">
    <location>
        <begin position="180"/>
        <end position="197"/>
    </location>
</feature>